<dbReference type="PANTHER" id="PTHR31409">
    <property type="entry name" value="WASH COMPLEX SUBUNIT 4"/>
    <property type="match status" value="1"/>
</dbReference>
<dbReference type="FunCoup" id="B4M329">
    <property type="interactions" value="2062"/>
</dbReference>
<name>B4M329_DROVI</name>
<evidence type="ECO:0000313" key="4">
    <source>
        <dbReference type="EMBL" id="EDW65204.1"/>
    </source>
</evidence>
<dbReference type="KEGG" id="dvi:6631405"/>
<dbReference type="STRING" id="7244.B4M329"/>
<sequence length="1130" mass="130737">MKQSSLSIFAEDILKDYGTFMEQHDEKMQLLQKQMLNNNSLDEIGGCQLLTSVAPAIEINCIESHLISASNLKFSEAELLANKPLTTLANLCNQCNDLSKSADQLQLKFLNAGTQIENLQISLGISPNMGLEHILCKMSSAIDFFCQIYFLLKRIIVVLQNIWTQITSYVAIAVDVNEVHLFNVFDAMAELMEHIVIFNELTEQSNLSNKWSFYKKWLQTLAKNNEIFQHCTKFEIDGLETSLDDIETVITGNIFRIFLQSLLDTKRQLNLKDANVNYITQHSNAYIRKLMSSIEVNQANEYKNYEEPKHLLRLTAFICVLHKLGILLDGKLMKNALDTLNRYQRVPLSRNVYWSPHAFICKHAKTLVKAQDKVQDCLKQYYASMEKINANDLRNCRQLGNQIALWSINMQRVFAAGTFGQLKSFSKLLLLGQGYAAQVNGLIDSLIKRHLALGLSISKVTLFTICKLMQYLQILQKTFANNQILCIRFLSSLLQWQKQKMQHLLLLTKKSIVDLKLMQRKMNILYTLKLSEKSIKGYPTKRRLTIVNLALSEYLGKDRILPADKQKLLKSIALRANNLCRLQQNMLGQLDATNLLSNYDSLALSDAALKEYVQQQHNPYLLQNMFAASNKLDKNLAIFKLCDAAYNEASTTQRILDYEKEFLCNHLEFLLRVEALSHLFLSQEHPFTQPTIDYRNCIKVSATEVGGAYSILKDNLENYFTATFYNLTTIAPHDWKSYEKMRHLAYKLLQLRPVDDYLPNQIIDQGIDVLQIMRNIHTFASTYAYNMNLQLFVEIQSRNKHLDIIGTRHVANSVQTHGTGIINTTVNFIYQFLRQKFYTFSTFLHDEHIKSRLLKEYRYHAEQKHHNKPYQSYPYERAESFIKKIRKLGVSSNGETYMDLFRKVITQVGNAVGYVRLLQSGSKNANFRSRSFMSRFNSNLMRGEDKGLELTTGGSIREYEKSVEHLKECYSDCTNYFKLLMQGFQPFLCNPHNHHLRTFFLITPALIMNYIDYRVKEKLKMYKKDQSKCSLFEDGFAMGLVYILNMLNQLGDYHELGWNQTTTQQLNAERLKLKHILSTQNRDQSHAPPPTEMDEKLLQTVAITERHINAYDHEYKLLYATLSSAEIFFQ</sequence>
<dbReference type="Pfam" id="PF14744">
    <property type="entry name" value="WASH-7_mid"/>
    <property type="match status" value="1"/>
</dbReference>
<evidence type="ECO:0000259" key="1">
    <source>
        <dbReference type="Pfam" id="PF14744"/>
    </source>
</evidence>
<dbReference type="InterPro" id="IPR028191">
    <property type="entry name" value="WASH-4_N"/>
</dbReference>
<dbReference type="GO" id="GO:0071203">
    <property type="term" value="C:WASH complex"/>
    <property type="evidence" value="ECO:0007669"/>
    <property type="project" value="InterPro"/>
</dbReference>
<dbReference type="PANTHER" id="PTHR31409:SF0">
    <property type="entry name" value="WASH COMPLEX SUBUNIT 4"/>
    <property type="match status" value="1"/>
</dbReference>
<feature type="domain" description="WASH complex subunit 4 N-terminal" evidence="2">
    <location>
        <begin position="18"/>
        <end position="592"/>
    </location>
</feature>
<gene>
    <name evidence="4" type="primary">Dvir\GJ19032</name>
    <name evidence="4" type="ORF">Dvir_GJ19032</name>
</gene>
<dbReference type="InterPro" id="IPR027307">
    <property type="entry name" value="WASH7"/>
</dbReference>
<evidence type="ECO:0000259" key="3">
    <source>
        <dbReference type="Pfam" id="PF14746"/>
    </source>
</evidence>
<dbReference type="HOGENOM" id="CLU_002451_0_0_1"/>
<dbReference type="GO" id="GO:0005768">
    <property type="term" value="C:endosome"/>
    <property type="evidence" value="ECO:0007669"/>
    <property type="project" value="TreeGrafter"/>
</dbReference>
<organism evidence="4 5">
    <name type="scientific">Drosophila virilis</name>
    <name type="common">Fruit fly</name>
    <dbReference type="NCBI Taxonomy" id="7244"/>
    <lineage>
        <taxon>Eukaryota</taxon>
        <taxon>Metazoa</taxon>
        <taxon>Ecdysozoa</taxon>
        <taxon>Arthropoda</taxon>
        <taxon>Hexapoda</taxon>
        <taxon>Insecta</taxon>
        <taxon>Pterygota</taxon>
        <taxon>Neoptera</taxon>
        <taxon>Endopterygota</taxon>
        <taxon>Diptera</taxon>
        <taxon>Brachycera</taxon>
        <taxon>Muscomorpha</taxon>
        <taxon>Ephydroidea</taxon>
        <taxon>Drosophilidae</taxon>
        <taxon>Drosophila</taxon>
    </lineage>
</organism>
<feature type="domain" description="WASH complex subunit 7 C-terminal" evidence="3">
    <location>
        <begin position="954"/>
        <end position="1130"/>
    </location>
</feature>
<dbReference type="OMA" id="TFLHDEH"/>
<dbReference type="Proteomes" id="UP000008792">
    <property type="component" value="Unassembled WGS sequence"/>
</dbReference>
<dbReference type="InParanoid" id="B4M329"/>
<dbReference type="AlphaFoldDB" id="B4M329"/>
<dbReference type="EMBL" id="CH940651">
    <property type="protein sequence ID" value="EDW65204.1"/>
    <property type="molecule type" value="Genomic_DNA"/>
</dbReference>
<reference evidence="4 5" key="1">
    <citation type="journal article" date="2007" name="Nature">
        <title>Evolution of genes and genomes on the Drosophila phylogeny.</title>
        <authorList>
            <consortium name="Drosophila 12 Genomes Consortium"/>
            <person name="Clark A.G."/>
            <person name="Eisen M.B."/>
            <person name="Smith D.R."/>
            <person name="Bergman C.M."/>
            <person name="Oliver B."/>
            <person name="Markow T.A."/>
            <person name="Kaufman T.C."/>
            <person name="Kellis M."/>
            <person name="Gelbart W."/>
            <person name="Iyer V.N."/>
            <person name="Pollard D.A."/>
            <person name="Sackton T.B."/>
            <person name="Larracuente A.M."/>
            <person name="Singh N.D."/>
            <person name="Abad J.P."/>
            <person name="Abt D.N."/>
            <person name="Adryan B."/>
            <person name="Aguade M."/>
            <person name="Akashi H."/>
            <person name="Anderson W.W."/>
            <person name="Aquadro C.F."/>
            <person name="Ardell D.H."/>
            <person name="Arguello R."/>
            <person name="Artieri C.G."/>
            <person name="Barbash D.A."/>
            <person name="Barker D."/>
            <person name="Barsanti P."/>
            <person name="Batterham P."/>
            <person name="Batzoglou S."/>
            <person name="Begun D."/>
            <person name="Bhutkar A."/>
            <person name="Blanco E."/>
            <person name="Bosak S.A."/>
            <person name="Bradley R.K."/>
            <person name="Brand A.D."/>
            <person name="Brent M.R."/>
            <person name="Brooks A.N."/>
            <person name="Brown R.H."/>
            <person name="Butlin R.K."/>
            <person name="Caggese C."/>
            <person name="Calvi B.R."/>
            <person name="Bernardo de Carvalho A."/>
            <person name="Caspi A."/>
            <person name="Castrezana S."/>
            <person name="Celniker S.E."/>
            <person name="Chang J.L."/>
            <person name="Chapple C."/>
            <person name="Chatterji S."/>
            <person name="Chinwalla A."/>
            <person name="Civetta A."/>
            <person name="Clifton S.W."/>
            <person name="Comeron J.M."/>
            <person name="Costello J.C."/>
            <person name="Coyne J.A."/>
            <person name="Daub J."/>
            <person name="David R.G."/>
            <person name="Delcher A.L."/>
            <person name="Delehaunty K."/>
            <person name="Do C.B."/>
            <person name="Ebling H."/>
            <person name="Edwards K."/>
            <person name="Eickbush T."/>
            <person name="Evans J.D."/>
            <person name="Filipski A."/>
            <person name="Findeiss S."/>
            <person name="Freyhult E."/>
            <person name="Fulton L."/>
            <person name="Fulton R."/>
            <person name="Garcia A.C."/>
            <person name="Gardiner A."/>
            <person name="Garfield D.A."/>
            <person name="Garvin B.E."/>
            <person name="Gibson G."/>
            <person name="Gilbert D."/>
            <person name="Gnerre S."/>
            <person name="Godfrey J."/>
            <person name="Good R."/>
            <person name="Gotea V."/>
            <person name="Gravely B."/>
            <person name="Greenberg A.J."/>
            <person name="Griffiths-Jones S."/>
            <person name="Gross S."/>
            <person name="Guigo R."/>
            <person name="Gustafson E.A."/>
            <person name="Haerty W."/>
            <person name="Hahn M.W."/>
            <person name="Halligan D.L."/>
            <person name="Halpern A.L."/>
            <person name="Halter G.M."/>
            <person name="Han M.V."/>
            <person name="Heger A."/>
            <person name="Hillier L."/>
            <person name="Hinrichs A.S."/>
            <person name="Holmes I."/>
            <person name="Hoskins R.A."/>
            <person name="Hubisz M.J."/>
            <person name="Hultmark D."/>
            <person name="Huntley M.A."/>
            <person name="Jaffe D.B."/>
            <person name="Jagadeeshan S."/>
            <person name="Jeck W.R."/>
            <person name="Johnson J."/>
            <person name="Jones C.D."/>
            <person name="Jordan W.C."/>
            <person name="Karpen G.H."/>
            <person name="Kataoka E."/>
            <person name="Keightley P.D."/>
            <person name="Kheradpour P."/>
            <person name="Kirkness E.F."/>
            <person name="Koerich L.B."/>
            <person name="Kristiansen K."/>
            <person name="Kudrna D."/>
            <person name="Kulathinal R.J."/>
            <person name="Kumar S."/>
            <person name="Kwok R."/>
            <person name="Lander E."/>
            <person name="Langley C.H."/>
            <person name="Lapoint R."/>
            <person name="Lazzaro B.P."/>
            <person name="Lee S.J."/>
            <person name="Levesque L."/>
            <person name="Li R."/>
            <person name="Lin C.F."/>
            <person name="Lin M.F."/>
            <person name="Lindblad-Toh K."/>
            <person name="Llopart A."/>
            <person name="Long M."/>
            <person name="Low L."/>
            <person name="Lozovsky E."/>
            <person name="Lu J."/>
            <person name="Luo M."/>
            <person name="Machado C.A."/>
            <person name="Makalowski W."/>
            <person name="Marzo M."/>
            <person name="Matsuda M."/>
            <person name="Matzkin L."/>
            <person name="McAllister B."/>
            <person name="McBride C.S."/>
            <person name="McKernan B."/>
            <person name="McKernan K."/>
            <person name="Mendez-Lago M."/>
            <person name="Minx P."/>
            <person name="Mollenhauer M.U."/>
            <person name="Montooth K."/>
            <person name="Mount S.M."/>
            <person name="Mu X."/>
            <person name="Myers E."/>
            <person name="Negre B."/>
            <person name="Newfeld S."/>
            <person name="Nielsen R."/>
            <person name="Noor M.A."/>
            <person name="O'Grady P."/>
            <person name="Pachter L."/>
            <person name="Papaceit M."/>
            <person name="Parisi M.J."/>
            <person name="Parisi M."/>
            <person name="Parts L."/>
            <person name="Pedersen J.S."/>
            <person name="Pesole G."/>
            <person name="Phillippy A.M."/>
            <person name="Ponting C.P."/>
            <person name="Pop M."/>
            <person name="Porcelli D."/>
            <person name="Powell J.R."/>
            <person name="Prohaska S."/>
            <person name="Pruitt K."/>
            <person name="Puig M."/>
            <person name="Quesneville H."/>
            <person name="Ram K.R."/>
            <person name="Rand D."/>
            <person name="Rasmussen M.D."/>
            <person name="Reed L.K."/>
            <person name="Reenan R."/>
            <person name="Reily A."/>
            <person name="Remington K.A."/>
            <person name="Rieger T.T."/>
            <person name="Ritchie M.G."/>
            <person name="Robin C."/>
            <person name="Rogers Y.H."/>
            <person name="Rohde C."/>
            <person name="Rozas J."/>
            <person name="Rubenfield M.J."/>
            <person name="Ruiz A."/>
            <person name="Russo S."/>
            <person name="Salzberg S.L."/>
            <person name="Sanchez-Gracia A."/>
            <person name="Saranga D.J."/>
            <person name="Sato H."/>
            <person name="Schaeffer S.W."/>
            <person name="Schatz M.C."/>
            <person name="Schlenke T."/>
            <person name="Schwartz R."/>
            <person name="Segarra C."/>
            <person name="Singh R.S."/>
            <person name="Sirot L."/>
            <person name="Sirota M."/>
            <person name="Sisneros N.B."/>
            <person name="Smith C.D."/>
            <person name="Smith T.F."/>
            <person name="Spieth J."/>
            <person name="Stage D.E."/>
            <person name="Stark A."/>
            <person name="Stephan W."/>
            <person name="Strausberg R.L."/>
            <person name="Strempel S."/>
            <person name="Sturgill D."/>
            <person name="Sutton G."/>
            <person name="Sutton G.G."/>
            <person name="Tao W."/>
            <person name="Teichmann S."/>
            <person name="Tobari Y.N."/>
            <person name="Tomimura Y."/>
            <person name="Tsolas J.M."/>
            <person name="Valente V.L."/>
            <person name="Venter E."/>
            <person name="Venter J.C."/>
            <person name="Vicario S."/>
            <person name="Vieira F.G."/>
            <person name="Vilella A.J."/>
            <person name="Villasante A."/>
            <person name="Walenz B."/>
            <person name="Wang J."/>
            <person name="Wasserman M."/>
            <person name="Watts T."/>
            <person name="Wilson D."/>
            <person name="Wilson R.K."/>
            <person name="Wing R.A."/>
            <person name="Wolfner M.F."/>
            <person name="Wong A."/>
            <person name="Wong G.K."/>
            <person name="Wu C.I."/>
            <person name="Wu G."/>
            <person name="Yamamoto D."/>
            <person name="Yang H.P."/>
            <person name="Yang S.P."/>
            <person name="Yorke J.A."/>
            <person name="Yoshida K."/>
            <person name="Zdobnov E."/>
            <person name="Zhang P."/>
            <person name="Zhang Y."/>
            <person name="Zimin A.V."/>
            <person name="Baldwin J."/>
            <person name="Abdouelleil A."/>
            <person name="Abdulkadir J."/>
            <person name="Abebe A."/>
            <person name="Abera B."/>
            <person name="Abreu J."/>
            <person name="Acer S.C."/>
            <person name="Aftuck L."/>
            <person name="Alexander A."/>
            <person name="An P."/>
            <person name="Anderson E."/>
            <person name="Anderson S."/>
            <person name="Arachi H."/>
            <person name="Azer M."/>
            <person name="Bachantsang P."/>
            <person name="Barry A."/>
            <person name="Bayul T."/>
            <person name="Berlin A."/>
            <person name="Bessette D."/>
            <person name="Bloom T."/>
            <person name="Blye J."/>
            <person name="Boguslavskiy L."/>
            <person name="Bonnet C."/>
            <person name="Boukhgalter B."/>
            <person name="Bourzgui I."/>
            <person name="Brown A."/>
            <person name="Cahill P."/>
            <person name="Channer S."/>
            <person name="Cheshatsang Y."/>
            <person name="Chuda L."/>
            <person name="Citroen M."/>
            <person name="Collymore A."/>
            <person name="Cooke P."/>
            <person name="Costello M."/>
            <person name="D'Aco K."/>
            <person name="Daza R."/>
            <person name="De Haan G."/>
            <person name="DeGray S."/>
            <person name="DeMaso C."/>
            <person name="Dhargay N."/>
            <person name="Dooley K."/>
            <person name="Dooley E."/>
            <person name="Doricent M."/>
            <person name="Dorje P."/>
            <person name="Dorjee K."/>
            <person name="Dupes A."/>
            <person name="Elong R."/>
            <person name="Falk J."/>
            <person name="Farina A."/>
            <person name="Faro S."/>
            <person name="Ferguson D."/>
            <person name="Fisher S."/>
            <person name="Foley C.D."/>
            <person name="Franke A."/>
            <person name="Friedrich D."/>
            <person name="Gadbois L."/>
            <person name="Gearin G."/>
            <person name="Gearin C.R."/>
            <person name="Giannoukos G."/>
            <person name="Goode T."/>
            <person name="Graham J."/>
            <person name="Grandbois E."/>
            <person name="Grewal S."/>
            <person name="Gyaltsen K."/>
            <person name="Hafez N."/>
            <person name="Hagos B."/>
            <person name="Hall J."/>
            <person name="Henson C."/>
            <person name="Hollinger A."/>
            <person name="Honan T."/>
            <person name="Huard M.D."/>
            <person name="Hughes L."/>
            <person name="Hurhula B."/>
            <person name="Husby M.E."/>
            <person name="Kamat A."/>
            <person name="Kanga B."/>
            <person name="Kashin S."/>
            <person name="Khazanovich D."/>
            <person name="Kisner P."/>
            <person name="Lance K."/>
            <person name="Lara M."/>
            <person name="Lee W."/>
            <person name="Lennon N."/>
            <person name="Letendre F."/>
            <person name="LeVine R."/>
            <person name="Lipovsky A."/>
            <person name="Liu X."/>
            <person name="Liu J."/>
            <person name="Liu S."/>
            <person name="Lokyitsang T."/>
            <person name="Lokyitsang Y."/>
            <person name="Lubonja R."/>
            <person name="Lui A."/>
            <person name="MacDonald P."/>
            <person name="Magnisalis V."/>
            <person name="Maru K."/>
            <person name="Matthews C."/>
            <person name="McCusker W."/>
            <person name="McDonough S."/>
            <person name="Mehta T."/>
            <person name="Meldrim J."/>
            <person name="Meneus L."/>
            <person name="Mihai O."/>
            <person name="Mihalev A."/>
            <person name="Mihova T."/>
            <person name="Mittelman R."/>
            <person name="Mlenga V."/>
            <person name="Montmayeur A."/>
            <person name="Mulrain L."/>
            <person name="Navidi A."/>
            <person name="Naylor J."/>
            <person name="Negash T."/>
            <person name="Nguyen T."/>
            <person name="Nguyen N."/>
            <person name="Nicol R."/>
            <person name="Norbu C."/>
            <person name="Norbu N."/>
            <person name="Novod N."/>
            <person name="O'Neill B."/>
            <person name="Osman S."/>
            <person name="Markiewicz E."/>
            <person name="Oyono O.L."/>
            <person name="Patti C."/>
            <person name="Phunkhang P."/>
            <person name="Pierre F."/>
            <person name="Priest M."/>
            <person name="Raghuraman S."/>
            <person name="Rege F."/>
            <person name="Reyes R."/>
            <person name="Rise C."/>
            <person name="Rogov P."/>
            <person name="Ross K."/>
            <person name="Ryan E."/>
            <person name="Settipalli S."/>
            <person name="Shea T."/>
            <person name="Sherpa N."/>
            <person name="Shi L."/>
            <person name="Shih D."/>
            <person name="Sparrow T."/>
            <person name="Spaulding J."/>
            <person name="Stalker J."/>
            <person name="Stange-Thomann N."/>
            <person name="Stavropoulos S."/>
            <person name="Stone C."/>
            <person name="Strader C."/>
            <person name="Tesfaye S."/>
            <person name="Thomson T."/>
            <person name="Thoulutsang Y."/>
            <person name="Thoulutsang D."/>
            <person name="Topham K."/>
            <person name="Topping I."/>
            <person name="Tsamla T."/>
            <person name="Vassiliev H."/>
            <person name="Vo A."/>
            <person name="Wangchuk T."/>
            <person name="Wangdi T."/>
            <person name="Weiand M."/>
            <person name="Wilkinson J."/>
            <person name="Wilson A."/>
            <person name="Yadav S."/>
            <person name="Young G."/>
            <person name="Yu Q."/>
            <person name="Zembek L."/>
            <person name="Zhong D."/>
            <person name="Zimmer A."/>
            <person name="Zwirko Z."/>
            <person name="Jaffe D.B."/>
            <person name="Alvarez P."/>
            <person name="Brockman W."/>
            <person name="Butler J."/>
            <person name="Chin C."/>
            <person name="Gnerre S."/>
            <person name="Grabherr M."/>
            <person name="Kleber M."/>
            <person name="Mauceli E."/>
            <person name="MacCallum I."/>
        </authorList>
    </citation>
    <scope>NUCLEOTIDE SEQUENCE [LARGE SCALE GENOMIC DNA]</scope>
    <source>
        <strain evidence="5">Tucson 15010-1051.87</strain>
    </source>
</reference>
<proteinExistence type="predicted"/>
<dbReference type="InterPro" id="IPR028282">
    <property type="entry name" value="WASH-7_central"/>
</dbReference>
<dbReference type="GO" id="GO:0016197">
    <property type="term" value="P:endosomal transport"/>
    <property type="evidence" value="ECO:0007669"/>
    <property type="project" value="TreeGrafter"/>
</dbReference>
<feature type="domain" description="WASH complex subunit 7 central" evidence="1">
    <location>
        <begin position="608"/>
        <end position="935"/>
    </location>
</feature>
<keyword evidence="5" id="KW-1185">Reference proteome</keyword>
<protein>
    <recommendedName>
        <fullName evidence="6">WASH complex subunit 4</fullName>
    </recommendedName>
</protein>
<dbReference type="Pfam" id="PF14745">
    <property type="entry name" value="WASH-4_N"/>
    <property type="match status" value="1"/>
</dbReference>
<evidence type="ECO:0008006" key="6">
    <source>
        <dbReference type="Google" id="ProtNLM"/>
    </source>
</evidence>
<dbReference type="InterPro" id="IPR028283">
    <property type="entry name" value="WASH-7_C"/>
</dbReference>
<accession>B4M329</accession>
<evidence type="ECO:0000259" key="2">
    <source>
        <dbReference type="Pfam" id="PF14745"/>
    </source>
</evidence>
<dbReference type="GO" id="GO:0007032">
    <property type="term" value="P:endosome organization"/>
    <property type="evidence" value="ECO:0007669"/>
    <property type="project" value="TreeGrafter"/>
</dbReference>
<dbReference type="PhylomeDB" id="B4M329"/>
<dbReference type="OrthoDB" id="10261210at2759"/>
<dbReference type="eggNOG" id="KOG3578">
    <property type="taxonomic scope" value="Eukaryota"/>
</dbReference>
<dbReference type="Pfam" id="PF14746">
    <property type="entry name" value="WASH-7_C"/>
    <property type="match status" value="1"/>
</dbReference>
<evidence type="ECO:0000313" key="5">
    <source>
        <dbReference type="Proteomes" id="UP000008792"/>
    </source>
</evidence>